<evidence type="ECO:0000256" key="1">
    <source>
        <dbReference type="SAM" id="Coils"/>
    </source>
</evidence>
<accession>A0A261FAF4</accession>
<evidence type="ECO:0000313" key="4">
    <source>
        <dbReference type="Proteomes" id="UP000228976"/>
    </source>
</evidence>
<sequence length="470" mass="53425">MSVPENETEKVTTEATTPAEETQLNTKETSTTAENAAPTPSAVAKKSAEPVVRVTYSEEDVATAKTFASVHDGSVFVKDGDQEREVGKYAEGEEETALNLLARRYLDLKARLELFAQRLKASQIRSREIDQTVESLKKDVEAPQVVGDLTALRNRMDELAKIAEEKKAKLEAARKRALDKSIAEHTAVIEKAEALVAGLNDNTNWRDTAEKFRAIFDEWKETQKKNAHLDRKTSDALWKRFSATRSQFNRQRRQWAKQRDEAREAVLSKKRAIVKRAEELKDSTDWLDTSHEFANLMNEWKNAGRAGRRDDDKLWTQFRAAADTFFNARQADRDQRNAGQEENLEKKRALLAKAQQLLPVTTEQQAAAARQALGKILEEWDQIGYVPRQNIRELEDGLNAVEQQIKAVEEAVWRQKDPETSARRNSFEDQLNARIAELDELIASEKDEKKKAEYESEKAAKLSWLAAVSK</sequence>
<keyword evidence="1" id="KW-0175">Coiled coil</keyword>
<dbReference type="OrthoDB" id="5422202at2"/>
<name>A0A261FAF4_9BIFI</name>
<organism evidence="3 4">
    <name type="scientific">Aeriscardovia aeriphila</name>
    <dbReference type="NCBI Taxonomy" id="218139"/>
    <lineage>
        <taxon>Bacteria</taxon>
        <taxon>Bacillati</taxon>
        <taxon>Actinomycetota</taxon>
        <taxon>Actinomycetes</taxon>
        <taxon>Bifidobacteriales</taxon>
        <taxon>Bifidobacteriaceae</taxon>
        <taxon>Aeriscardovia</taxon>
    </lineage>
</organism>
<evidence type="ECO:0000256" key="2">
    <source>
        <dbReference type="SAM" id="MobiDB-lite"/>
    </source>
</evidence>
<feature type="coiled-coil region" evidence="1">
    <location>
        <begin position="149"/>
        <end position="202"/>
    </location>
</feature>
<feature type="coiled-coil region" evidence="1">
    <location>
        <begin position="391"/>
        <end position="455"/>
    </location>
</feature>
<keyword evidence="4" id="KW-1185">Reference proteome</keyword>
<feature type="compositionally biased region" description="Polar residues" evidence="2">
    <location>
        <begin position="23"/>
        <end position="34"/>
    </location>
</feature>
<dbReference type="InterPro" id="IPR007139">
    <property type="entry name" value="DUF349"/>
</dbReference>
<comment type="caution">
    <text evidence="3">The sequence shown here is derived from an EMBL/GenBank/DDBJ whole genome shotgun (WGS) entry which is preliminary data.</text>
</comment>
<protein>
    <submittedName>
        <fullName evidence="3">DNA repair protein</fullName>
    </submittedName>
</protein>
<dbReference type="AlphaFoldDB" id="A0A261FAF4"/>
<feature type="region of interest" description="Disordered" evidence="2">
    <location>
        <begin position="1"/>
        <end position="50"/>
    </location>
</feature>
<dbReference type="Proteomes" id="UP000228976">
    <property type="component" value="Unassembled WGS sequence"/>
</dbReference>
<gene>
    <name evidence="3" type="ORF">AEAE_0619</name>
</gene>
<evidence type="ECO:0000313" key="3">
    <source>
        <dbReference type="EMBL" id="OZG56131.1"/>
    </source>
</evidence>
<dbReference type="RefSeq" id="WP_094689694.1">
    <property type="nucleotide sequence ID" value="NZ_JACBYZ010000001.1"/>
</dbReference>
<dbReference type="Pfam" id="PF03993">
    <property type="entry name" value="DUF349"/>
    <property type="match status" value="3"/>
</dbReference>
<feature type="compositionally biased region" description="Low complexity" evidence="2">
    <location>
        <begin position="13"/>
        <end position="22"/>
    </location>
</feature>
<proteinExistence type="predicted"/>
<dbReference type="EMBL" id="MWWU01000002">
    <property type="protein sequence ID" value="OZG56131.1"/>
    <property type="molecule type" value="Genomic_DNA"/>
</dbReference>
<reference evidence="3 4" key="1">
    <citation type="journal article" date="2017" name="BMC Genomics">
        <title>Comparative genomic and phylogenomic analyses of the Bifidobacteriaceae family.</title>
        <authorList>
            <person name="Lugli G.A."/>
            <person name="Milani C."/>
            <person name="Turroni F."/>
            <person name="Duranti S."/>
            <person name="Mancabelli L."/>
            <person name="Mangifesta M."/>
            <person name="Ferrario C."/>
            <person name="Modesto M."/>
            <person name="Mattarelli P."/>
            <person name="Jiri K."/>
            <person name="van Sinderen D."/>
            <person name="Ventura M."/>
        </authorList>
    </citation>
    <scope>NUCLEOTIDE SEQUENCE [LARGE SCALE GENOMIC DNA]</scope>
    <source>
        <strain evidence="3 4">LMG 21773</strain>
    </source>
</reference>